<dbReference type="Pfam" id="PF01497">
    <property type="entry name" value="Peripla_BP_2"/>
    <property type="match status" value="1"/>
</dbReference>
<evidence type="ECO:0000256" key="3">
    <source>
        <dbReference type="ARBA" id="ARBA00022448"/>
    </source>
</evidence>
<organism evidence="8 9">
    <name type="scientific">Paenibacillus taichungensis</name>
    <dbReference type="NCBI Taxonomy" id="484184"/>
    <lineage>
        <taxon>Bacteria</taxon>
        <taxon>Bacillati</taxon>
        <taxon>Bacillota</taxon>
        <taxon>Bacilli</taxon>
        <taxon>Bacillales</taxon>
        <taxon>Paenibacillaceae</taxon>
        <taxon>Paenibacillus</taxon>
    </lineage>
</organism>
<feature type="compositionally biased region" description="Acidic residues" evidence="5">
    <location>
        <begin position="45"/>
        <end position="60"/>
    </location>
</feature>
<feature type="region of interest" description="Disordered" evidence="5">
    <location>
        <begin position="32"/>
        <end position="72"/>
    </location>
</feature>
<dbReference type="PANTHER" id="PTHR30532">
    <property type="entry name" value="IRON III DICITRATE-BINDING PERIPLASMIC PROTEIN"/>
    <property type="match status" value="1"/>
</dbReference>
<comment type="caution">
    <text evidence="8">The sequence shown here is derived from an EMBL/GenBank/DDBJ whole genome shotgun (WGS) entry which is preliminary data.</text>
</comment>
<keyword evidence="3" id="KW-0813">Transport</keyword>
<protein>
    <recommendedName>
        <fullName evidence="7">Fe/B12 periplasmic-binding domain-containing protein</fullName>
    </recommendedName>
</protein>
<dbReference type="PANTHER" id="PTHR30532:SF26">
    <property type="entry name" value="IRON(3+)-HYDROXAMATE-BINDING PROTEIN FHUD"/>
    <property type="match status" value="1"/>
</dbReference>
<comment type="similarity">
    <text evidence="2">Belongs to the bacterial solute-binding protein 8 family.</text>
</comment>
<keyword evidence="4 6" id="KW-0732">Signal</keyword>
<evidence type="ECO:0000259" key="7">
    <source>
        <dbReference type="PROSITE" id="PS50983"/>
    </source>
</evidence>
<dbReference type="AlphaFoldDB" id="A0A329QCW0"/>
<dbReference type="SUPFAM" id="SSF53807">
    <property type="entry name" value="Helical backbone' metal receptor"/>
    <property type="match status" value="1"/>
</dbReference>
<evidence type="ECO:0000256" key="4">
    <source>
        <dbReference type="ARBA" id="ARBA00022729"/>
    </source>
</evidence>
<dbReference type="GO" id="GO:0030288">
    <property type="term" value="C:outer membrane-bounded periplasmic space"/>
    <property type="evidence" value="ECO:0007669"/>
    <property type="project" value="TreeGrafter"/>
</dbReference>
<feature type="signal peptide" evidence="6">
    <location>
        <begin position="1"/>
        <end position="31"/>
    </location>
</feature>
<name>A0A329QCW0_9BACL</name>
<evidence type="ECO:0000256" key="6">
    <source>
        <dbReference type="SAM" id="SignalP"/>
    </source>
</evidence>
<dbReference type="Gene3D" id="3.40.50.1980">
    <property type="entry name" value="Nitrogenase molybdenum iron protein domain"/>
    <property type="match status" value="2"/>
</dbReference>
<dbReference type="Proteomes" id="UP000250642">
    <property type="component" value="Unassembled WGS sequence"/>
</dbReference>
<gene>
    <name evidence="8" type="ORF">DC345_28995</name>
</gene>
<accession>A0A329QCW0</accession>
<dbReference type="RefSeq" id="WP_113056079.1">
    <property type="nucleotide sequence ID" value="NZ_QEVW01000026.1"/>
</dbReference>
<comment type="subcellular location">
    <subcellularLocation>
        <location evidence="1">Cell envelope</location>
    </subcellularLocation>
</comment>
<evidence type="ECO:0000256" key="2">
    <source>
        <dbReference type="ARBA" id="ARBA00008814"/>
    </source>
</evidence>
<reference evidence="8 9" key="1">
    <citation type="submission" date="2018-04" db="EMBL/GenBank/DDBJ databases">
        <title>Paenibacillus taichungensis Genome sequencing and assembly.</title>
        <authorList>
            <person name="Xu J."/>
            <person name="Rensing C."/>
            <person name="Mazhar H.S."/>
        </authorList>
    </citation>
    <scope>NUCLEOTIDE SEQUENCE [LARGE SCALE GENOMIC DNA]</scope>
    <source>
        <strain evidence="8 9">NC1</strain>
    </source>
</reference>
<dbReference type="GO" id="GO:1901678">
    <property type="term" value="P:iron coordination entity transport"/>
    <property type="evidence" value="ECO:0007669"/>
    <property type="project" value="UniProtKB-ARBA"/>
</dbReference>
<dbReference type="EMBL" id="QEVW01000026">
    <property type="protein sequence ID" value="RAW10107.1"/>
    <property type="molecule type" value="Genomic_DNA"/>
</dbReference>
<evidence type="ECO:0000256" key="1">
    <source>
        <dbReference type="ARBA" id="ARBA00004196"/>
    </source>
</evidence>
<evidence type="ECO:0000313" key="9">
    <source>
        <dbReference type="Proteomes" id="UP000250642"/>
    </source>
</evidence>
<dbReference type="PROSITE" id="PS50983">
    <property type="entry name" value="FE_B12_PBP"/>
    <property type="match status" value="1"/>
</dbReference>
<dbReference type="InterPro" id="IPR051313">
    <property type="entry name" value="Bact_iron-sidero_bind"/>
</dbReference>
<feature type="chain" id="PRO_5016461449" description="Fe/B12 periplasmic-binding domain-containing protein" evidence="6">
    <location>
        <begin position="32"/>
        <end position="349"/>
    </location>
</feature>
<dbReference type="PROSITE" id="PS51257">
    <property type="entry name" value="PROKAR_LIPOPROTEIN"/>
    <property type="match status" value="1"/>
</dbReference>
<evidence type="ECO:0000313" key="8">
    <source>
        <dbReference type="EMBL" id="RAW10107.1"/>
    </source>
</evidence>
<evidence type="ECO:0000256" key="5">
    <source>
        <dbReference type="SAM" id="MobiDB-lite"/>
    </source>
</evidence>
<sequence length="349" mass="38774">MKRKGLTMVKIMFLVLLVAILAACGASSKTAQTGIGTKTEAASTEADEVQAENADTEADGTDSATRIINTPNGELEMPVHPKRIVVDGYLPNLLALGMKPVGATSYELENKVIQDQIDGISNIGERSLEKMLDLEPDLIITWVNPAGDAKVIEQYNKIAPTLVLPYNHFKDTYESMRYFGELFGKEAEAEAWLADLDQISADAREQIKPYVSAEHTFALMGVFVADKNFYIYGDGGYRGGEAIYEHMKLNPPAKQAAEMIGKETYRQISYEVVGEYAGDFIFLDQGEMLSEVWGSNEGVWKTLDAVKNNRVFQLDPDLFWGNDPISLKLQIQEVAKMIVEREQANQKNK</sequence>
<feature type="compositionally biased region" description="Polar residues" evidence="5">
    <location>
        <begin position="32"/>
        <end position="42"/>
    </location>
</feature>
<feature type="domain" description="Fe/B12 periplasmic-binding" evidence="7">
    <location>
        <begin position="81"/>
        <end position="342"/>
    </location>
</feature>
<dbReference type="InterPro" id="IPR002491">
    <property type="entry name" value="ABC_transptr_periplasmic_BD"/>
</dbReference>
<proteinExistence type="inferred from homology"/>
<feature type="compositionally biased region" description="Polar residues" evidence="5">
    <location>
        <begin position="62"/>
        <end position="72"/>
    </location>
</feature>